<dbReference type="Gramene" id="OPUNC09G11560.1">
    <property type="protein sequence ID" value="OPUNC09G11560.1"/>
    <property type="gene ID" value="OPUNC09G11560"/>
</dbReference>
<name>A0A0E0M256_ORYPU</name>
<evidence type="ECO:0000313" key="3">
    <source>
        <dbReference type="Proteomes" id="UP000026962"/>
    </source>
</evidence>
<dbReference type="HOGENOM" id="CLU_2516588_0_0_1"/>
<dbReference type="EnsemblPlants" id="OPUNC09G11560.1">
    <property type="protein sequence ID" value="OPUNC09G11560.1"/>
    <property type="gene ID" value="OPUNC09G11560"/>
</dbReference>
<keyword evidence="3" id="KW-1185">Reference proteome</keyword>
<organism evidence="2">
    <name type="scientific">Oryza punctata</name>
    <name type="common">Red rice</name>
    <dbReference type="NCBI Taxonomy" id="4537"/>
    <lineage>
        <taxon>Eukaryota</taxon>
        <taxon>Viridiplantae</taxon>
        <taxon>Streptophyta</taxon>
        <taxon>Embryophyta</taxon>
        <taxon>Tracheophyta</taxon>
        <taxon>Spermatophyta</taxon>
        <taxon>Magnoliopsida</taxon>
        <taxon>Liliopsida</taxon>
        <taxon>Poales</taxon>
        <taxon>Poaceae</taxon>
        <taxon>BOP clade</taxon>
        <taxon>Oryzoideae</taxon>
        <taxon>Oryzeae</taxon>
        <taxon>Oryzinae</taxon>
        <taxon>Oryza</taxon>
    </lineage>
</organism>
<dbReference type="Proteomes" id="UP000026962">
    <property type="component" value="Chromosome 9"/>
</dbReference>
<feature type="region of interest" description="Disordered" evidence="1">
    <location>
        <begin position="1"/>
        <end position="22"/>
    </location>
</feature>
<evidence type="ECO:0000256" key="1">
    <source>
        <dbReference type="SAM" id="MobiDB-lite"/>
    </source>
</evidence>
<sequence>MQQQPAKCERSGAISLPNSGLSARPAAVARWRRLRLQAQASPWRRLFPSHKQRNRRISCWTGSINPTAKEDPNRQPQPFLGNGIS</sequence>
<accession>A0A0E0M256</accession>
<reference evidence="2" key="1">
    <citation type="submission" date="2015-04" db="UniProtKB">
        <authorList>
            <consortium name="EnsemblPlants"/>
        </authorList>
    </citation>
    <scope>IDENTIFICATION</scope>
</reference>
<dbReference type="AlphaFoldDB" id="A0A0E0M256"/>
<proteinExistence type="predicted"/>
<evidence type="ECO:0000313" key="2">
    <source>
        <dbReference type="EnsemblPlants" id="OPUNC09G11560.1"/>
    </source>
</evidence>
<reference evidence="2" key="2">
    <citation type="submission" date="2018-05" db="EMBL/GenBank/DDBJ databases">
        <title>OpunRS2 (Oryza punctata Reference Sequence Version 2).</title>
        <authorList>
            <person name="Zhang J."/>
            <person name="Kudrna D."/>
            <person name="Lee S."/>
            <person name="Talag J."/>
            <person name="Welchert J."/>
            <person name="Wing R.A."/>
        </authorList>
    </citation>
    <scope>NUCLEOTIDE SEQUENCE [LARGE SCALE GENOMIC DNA]</scope>
</reference>
<feature type="region of interest" description="Disordered" evidence="1">
    <location>
        <begin position="58"/>
        <end position="85"/>
    </location>
</feature>
<protein>
    <submittedName>
        <fullName evidence="2">Uncharacterized protein</fullName>
    </submittedName>
</protein>